<dbReference type="GeneID" id="301849704"/>
<dbReference type="RefSeq" id="YP_012134624.1">
    <property type="nucleotide sequence ID" value="NC_106597.1"/>
</dbReference>
<accession>A0A9E6I3N8</accession>
<organism evidence="2 3">
    <name type="scientific">Escherichia phage BB1</name>
    <dbReference type="NCBI Taxonomy" id="2747781"/>
    <lineage>
        <taxon>Viruses</taxon>
        <taxon>Duplodnaviria</taxon>
        <taxon>Heunggongvirae</taxon>
        <taxon>Uroviricota</taxon>
        <taxon>Caudoviricetes</taxon>
        <taxon>Demerecviridae</taxon>
        <taxon>Markadamsvirinae</taxon>
        <taxon>Tequintavirus</taxon>
        <taxon>Tequintavirus BB1</taxon>
    </lineage>
</organism>
<evidence type="ECO:0000259" key="1">
    <source>
        <dbReference type="Pfam" id="PF13392"/>
    </source>
</evidence>
<dbReference type="Pfam" id="PF13392">
    <property type="entry name" value="HNH_3"/>
    <property type="match status" value="1"/>
</dbReference>
<evidence type="ECO:0000313" key="2">
    <source>
        <dbReference type="EMBL" id="QNL29604.1"/>
    </source>
</evidence>
<dbReference type="Gene3D" id="3.90.75.20">
    <property type="match status" value="1"/>
</dbReference>
<gene>
    <name evidence="2" type="ORF">BB1_0045</name>
</gene>
<proteinExistence type="predicted"/>
<keyword evidence="2" id="KW-0540">Nuclease</keyword>
<dbReference type="InterPro" id="IPR003615">
    <property type="entry name" value="HNH_nuc"/>
</dbReference>
<name>A0A9E6I3N8_9CAUD</name>
<keyword evidence="3" id="KW-1185">Reference proteome</keyword>
<dbReference type="EMBL" id="MT843274">
    <property type="protein sequence ID" value="QNL29604.1"/>
    <property type="molecule type" value="Genomic_DNA"/>
</dbReference>
<dbReference type="Proteomes" id="UP001055818">
    <property type="component" value="Segment"/>
</dbReference>
<dbReference type="InterPro" id="IPR044925">
    <property type="entry name" value="His-Me_finger_sf"/>
</dbReference>
<reference evidence="2 3" key="1">
    <citation type="submission" date="2020-08" db="EMBL/GenBank/DDBJ databases">
        <title>Sequencing coliphages.</title>
        <authorList>
            <person name="Kelly A."/>
        </authorList>
    </citation>
    <scope>NUCLEOTIDE SEQUENCE [LARGE SCALE GENOMIC DNA]</scope>
</reference>
<dbReference type="SUPFAM" id="SSF54060">
    <property type="entry name" value="His-Me finger endonucleases"/>
    <property type="match status" value="1"/>
</dbReference>
<keyword evidence="2" id="KW-0255">Endonuclease</keyword>
<feature type="domain" description="HNH nuclease" evidence="1">
    <location>
        <begin position="59"/>
        <end position="103"/>
    </location>
</feature>
<sequence length="172" mass="19832">MKMHKPMPPMEFILEKLRYDESTGDLIWLSGPRKGKVAGSKMKTGRQLEFTINGERTAYLAHRIIWFIKTGEDPGDKTIDHKDGDSLNNLWDNLRKATYSENGKNKKCSTNSTGFTGVVKRGNRYMAYAYCDGKQHIFGRRDTPEEAHQLYLRGVKELFGEFNPSERYDSEE</sequence>
<dbReference type="GO" id="GO:0004519">
    <property type="term" value="F:endonuclease activity"/>
    <property type="evidence" value="ECO:0007669"/>
    <property type="project" value="UniProtKB-KW"/>
</dbReference>
<keyword evidence="2" id="KW-0378">Hydrolase</keyword>
<protein>
    <submittedName>
        <fullName evidence="2">HNH endonuclease</fullName>
    </submittedName>
</protein>
<evidence type="ECO:0000313" key="3">
    <source>
        <dbReference type="Proteomes" id="UP001055818"/>
    </source>
</evidence>